<dbReference type="InterPro" id="IPR004027">
    <property type="entry name" value="SEC_C_motif"/>
</dbReference>
<dbReference type="PANTHER" id="PTHR33747">
    <property type="entry name" value="UPF0225 PROTEIN SCO1677"/>
    <property type="match status" value="1"/>
</dbReference>
<feature type="domain" description="YchJ-like middle NTF2-like" evidence="1">
    <location>
        <begin position="34"/>
        <end position="136"/>
    </location>
</feature>
<dbReference type="Proteomes" id="UP000580797">
    <property type="component" value="Unassembled WGS sequence"/>
</dbReference>
<sequence>MTTKITDETRCPCGSGDTYQACCGRFHAGEAAPTAEALMRSRYSAYALSSTDPDKFAQYVYDTWAPETRPDLEDLRTPGLDWDRLTIVSTTAGGPFDSEGTVEFVAQYHNDHGKRFRMHEVSDFRRENKRWFYVDGEVSD</sequence>
<comment type="caution">
    <text evidence="2">The sequence shown here is derived from an EMBL/GenBank/DDBJ whole genome shotgun (WGS) entry which is preliminary data.</text>
</comment>
<dbReference type="Pfam" id="PF02810">
    <property type="entry name" value="SEC-C"/>
    <property type="match status" value="1"/>
</dbReference>
<dbReference type="InterPro" id="IPR032710">
    <property type="entry name" value="NTF2-like_dom_sf"/>
</dbReference>
<dbReference type="AlphaFoldDB" id="A0A7W8TTA7"/>
<name>A0A7W8TTA7_9MICC</name>
<dbReference type="Pfam" id="PF17775">
    <property type="entry name" value="YchJ_M-like"/>
    <property type="match status" value="1"/>
</dbReference>
<dbReference type="EMBL" id="JACHDR010000001">
    <property type="protein sequence ID" value="MBB5512514.1"/>
    <property type="molecule type" value="Genomic_DNA"/>
</dbReference>
<dbReference type="Gene3D" id="3.10.450.50">
    <property type="match status" value="1"/>
</dbReference>
<reference evidence="2 3" key="1">
    <citation type="submission" date="2020-08" db="EMBL/GenBank/DDBJ databases">
        <title>Sequencing the genomes of 1000 actinobacteria strains.</title>
        <authorList>
            <person name="Klenk H.-P."/>
        </authorList>
    </citation>
    <scope>NUCLEOTIDE SEQUENCE [LARGE SCALE GENOMIC DNA]</scope>
    <source>
        <strain evidence="2 3">DSM 105783</strain>
    </source>
</reference>
<dbReference type="PANTHER" id="PTHR33747:SF1">
    <property type="entry name" value="ADENYLATE CYCLASE-ASSOCIATED CAP C-TERMINAL DOMAIN-CONTAINING PROTEIN"/>
    <property type="match status" value="1"/>
</dbReference>
<dbReference type="RefSeq" id="WP_221244604.1">
    <property type="nucleotide sequence ID" value="NZ_BAAARH010000014.1"/>
</dbReference>
<evidence type="ECO:0000313" key="3">
    <source>
        <dbReference type="Proteomes" id="UP000580797"/>
    </source>
</evidence>
<dbReference type="SUPFAM" id="SSF54427">
    <property type="entry name" value="NTF2-like"/>
    <property type="match status" value="1"/>
</dbReference>
<gene>
    <name evidence="2" type="ORF">HD598_001201</name>
</gene>
<dbReference type="InterPro" id="IPR048469">
    <property type="entry name" value="YchJ-like_M"/>
</dbReference>
<protein>
    <submittedName>
        <fullName evidence="2">SEC-C motif-containing protein</fullName>
    </submittedName>
</protein>
<accession>A0A7W8TTA7</accession>
<evidence type="ECO:0000313" key="2">
    <source>
        <dbReference type="EMBL" id="MBB5512514.1"/>
    </source>
</evidence>
<proteinExistence type="predicted"/>
<evidence type="ECO:0000259" key="1">
    <source>
        <dbReference type="Pfam" id="PF17775"/>
    </source>
</evidence>
<dbReference type="SUPFAM" id="SSF103642">
    <property type="entry name" value="Sec-C motif"/>
    <property type="match status" value="1"/>
</dbReference>
<organism evidence="2 3">
    <name type="scientific">Neomicrococcus aestuarii</name>
    <dbReference type="NCBI Taxonomy" id="556325"/>
    <lineage>
        <taxon>Bacteria</taxon>
        <taxon>Bacillati</taxon>
        <taxon>Actinomycetota</taxon>
        <taxon>Actinomycetes</taxon>
        <taxon>Micrococcales</taxon>
        <taxon>Micrococcaceae</taxon>
        <taxon>Neomicrococcus</taxon>
    </lineage>
</organism>